<organism evidence="1 2">
    <name type="scientific">Colletotrichum tofieldiae</name>
    <dbReference type="NCBI Taxonomy" id="708197"/>
    <lineage>
        <taxon>Eukaryota</taxon>
        <taxon>Fungi</taxon>
        <taxon>Dikarya</taxon>
        <taxon>Ascomycota</taxon>
        <taxon>Pezizomycotina</taxon>
        <taxon>Sordariomycetes</taxon>
        <taxon>Hypocreomycetidae</taxon>
        <taxon>Glomerellales</taxon>
        <taxon>Glomerellaceae</taxon>
        <taxon>Colletotrichum</taxon>
        <taxon>Colletotrichum spaethianum species complex</taxon>
    </lineage>
</organism>
<evidence type="ECO:0000313" key="1">
    <source>
        <dbReference type="EMBL" id="KZL73863.1"/>
    </source>
</evidence>
<comment type="caution">
    <text evidence="1">The sequence shown here is derived from an EMBL/GenBank/DDBJ whole genome shotgun (WGS) entry which is preliminary data.</text>
</comment>
<reference evidence="1 2" key="1">
    <citation type="submission" date="2015-06" db="EMBL/GenBank/DDBJ databases">
        <title>Survival trade-offs in plant roots during colonization by closely related pathogenic and mutualistic fungi.</title>
        <authorList>
            <person name="Hacquard S."/>
            <person name="Kracher B."/>
            <person name="Hiruma K."/>
            <person name="Weinman A."/>
            <person name="Muench P."/>
            <person name="Garrido Oter R."/>
            <person name="Ver Loren van Themaat E."/>
            <person name="Dallerey J.-F."/>
            <person name="Damm U."/>
            <person name="Henrissat B."/>
            <person name="Lespinet O."/>
            <person name="Thon M."/>
            <person name="Kemen E."/>
            <person name="McHardy A.C."/>
            <person name="Schulze-Lefert P."/>
            <person name="O'Connell R.J."/>
        </authorList>
    </citation>
    <scope>NUCLEOTIDE SEQUENCE [LARGE SCALE GENOMIC DNA]</scope>
    <source>
        <strain evidence="1 2">0861</strain>
    </source>
</reference>
<dbReference type="AlphaFoldDB" id="A0A166UVM3"/>
<keyword evidence="2" id="KW-1185">Reference proteome</keyword>
<gene>
    <name evidence="1" type="ORF">CT0861_06062</name>
</gene>
<evidence type="ECO:0000313" key="2">
    <source>
        <dbReference type="Proteomes" id="UP000076552"/>
    </source>
</evidence>
<dbReference type="Proteomes" id="UP000076552">
    <property type="component" value="Unassembled WGS sequence"/>
</dbReference>
<name>A0A166UVM3_9PEZI</name>
<protein>
    <submittedName>
        <fullName evidence="1">Uncharacterized protein</fullName>
    </submittedName>
</protein>
<dbReference type="EMBL" id="LFIV01000039">
    <property type="protein sequence ID" value="KZL73863.1"/>
    <property type="molecule type" value="Genomic_DNA"/>
</dbReference>
<sequence>MKTATFAANLGATLASAADPCYHDGSRLPTSTIRYHAQRACEGYDGKQGAFQGTFAVKTAKYACVNLEGDHPLQMWVTNESTKYSFDLNDKDCTKEFNNLMNTCNSNGVTQGGQSLFQLGRASKFLHKTPYVVCHEDPEAVMFPYKRGCAISLSFRISPTSIERGLSNSE</sequence>
<accession>A0A166UVM3</accession>
<proteinExistence type="predicted"/>